<keyword evidence="4" id="KW-1185">Reference proteome</keyword>
<feature type="coiled-coil region" evidence="1">
    <location>
        <begin position="23"/>
        <end position="75"/>
    </location>
</feature>
<dbReference type="Gene3D" id="2.40.160.10">
    <property type="entry name" value="Porin"/>
    <property type="match status" value="1"/>
</dbReference>
<protein>
    <recommendedName>
        <fullName evidence="5">TonB-dependent receptor</fullName>
    </recommendedName>
</protein>
<organism evidence="3 4">
    <name type="scientific">Novimethylophilus kurashikiensis</name>
    <dbReference type="NCBI Taxonomy" id="1825523"/>
    <lineage>
        <taxon>Bacteria</taxon>
        <taxon>Pseudomonadati</taxon>
        <taxon>Pseudomonadota</taxon>
        <taxon>Betaproteobacteria</taxon>
        <taxon>Nitrosomonadales</taxon>
        <taxon>Methylophilaceae</taxon>
        <taxon>Novimethylophilus</taxon>
    </lineage>
</organism>
<keyword evidence="1" id="KW-0175">Coiled coil</keyword>
<evidence type="ECO:0000313" key="3">
    <source>
        <dbReference type="EMBL" id="GBG13714.1"/>
    </source>
</evidence>
<proteinExistence type="predicted"/>
<evidence type="ECO:0000256" key="1">
    <source>
        <dbReference type="SAM" id="Coils"/>
    </source>
</evidence>
<dbReference type="SUPFAM" id="SSF56935">
    <property type="entry name" value="Porins"/>
    <property type="match status" value="1"/>
</dbReference>
<feature type="chain" id="PRO_5015309963" description="TonB-dependent receptor" evidence="2">
    <location>
        <begin position="25"/>
        <end position="458"/>
    </location>
</feature>
<dbReference type="InterPro" id="IPR023614">
    <property type="entry name" value="Porin_dom_sf"/>
</dbReference>
<evidence type="ECO:0000313" key="4">
    <source>
        <dbReference type="Proteomes" id="UP000245081"/>
    </source>
</evidence>
<evidence type="ECO:0008006" key="5">
    <source>
        <dbReference type="Google" id="ProtNLM"/>
    </source>
</evidence>
<name>A0A2R5FAQ3_9PROT</name>
<accession>A0A2R5FAQ3</accession>
<reference evidence="3 4" key="1">
    <citation type="journal article" date="2018" name="Environ. Microbiol.">
        <title>Isolation and genomic characterization of Novimethylophilus kurashikiensis gen. nov. sp. nov., a new lanthanide-dependent methylotrophic species of Methylophilaceae.</title>
        <authorList>
            <person name="Lv H."/>
            <person name="Sahin N."/>
            <person name="Tani A."/>
        </authorList>
    </citation>
    <scope>NUCLEOTIDE SEQUENCE [LARGE SCALE GENOMIC DNA]</scope>
    <source>
        <strain evidence="3 4">La2-4</strain>
    </source>
</reference>
<gene>
    <name evidence="3" type="ORF">NMK_1265</name>
</gene>
<dbReference type="EMBL" id="BDOQ01000003">
    <property type="protein sequence ID" value="GBG13714.1"/>
    <property type="molecule type" value="Genomic_DNA"/>
</dbReference>
<keyword evidence="2" id="KW-0732">Signal</keyword>
<evidence type="ECO:0000256" key="2">
    <source>
        <dbReference type="SAM" id="SignalP"/>
    </source>
</evidence>
<sequence>MMITKKLVASAVALAFGTPLLASANDSDEMEKLRAEVQQMRNSYESRIQALETKLEQVQASAGKAEESAAKAESAAIEASASKAPASSNAFNPDISLILSGIYANRSQNSDYHITGFQAGGEIGPGVRGLSLAESELGVYANIDHYFYGGLNLALAPDNTVSVEEAFVQTTALPAGLTVKGGRFFSGVGYLNEQHAHTWDFVDNPLVYQAFLGGQYGDDGVQVKWVAPTDLFLELGAEAGRGRIAGTEGKDKNGAAMGSLFAHVGGDIGVSSSWRAGLSYLRTSPDKRQSPDLDTAGSFITNQFSGTSRLWIADFVWKWAPNGNTNVTNFKLQGEYLHRSETGDLTYDIDHVASADRYSSSQSGWYLQGVYQFRPYWRVGLRYDQLDSGSASYDSNTASIVNDGYDPSRITAMLDYSPSEFSRIRLQLAQDKSRENQTDNQFFVQYIMSLGAHGAHKF</sequence>
<comment type="caution">
    <text evidence="3">The sequence shown here is derived from an EMBL/GenBank/DDBJ whole genome shotgun (WGS) entry which is preliminary data.</text>
</comment>
<feature type="signal peptide" evidence="2">
    <location>
        <begin position="1"/>
        <end position="24"/>
    </location>
</feature>
<dbReference type="AlphaFoldDB" id="A0A2R5FAQ3"/>
<dbReference type="Proteomes" id="UP000245081">
    <property type="component" value="Unassembled WGS sequence"/>
</dbReference>